<comment type="caution">
    <text evidence="1">The sequence shown here is derived from an EMBL/GenBank/DDBJ whole genome shotgun (WGS) entry which is preliminary data.</text>
</comment>
<dbReference type="Proteomes" id="UP000827092">
    <property type="component" value="Unassembled WGS sequence"/>
</dbReference>
<evidence type="ECO:0000313" key="1">
    <source>
        <dbReference type="EMBL" id="KAG8190446.1"/>
    </source>
</evidence>
<sequence>MWSSSGGLTGMLWMCSSSGGSPSRWTGVLWMWEDGGALLTVAEGAERERNVTLRHFREPILHEFTTIDEAST</sequence>
<reference evidence="1 2" key="1">
    <citation type="journal article" date="2022" name="Nat. Ecol. Evol.">
        <title>A masculinizing supergene underlies an exaggerated male reproductive morph in a spider.</title>
        <authorList>
            <person name="Hendrickx F."/>
            <person name="De Corte Z."/>
            <person name="Sonet G."/>
            <person name="Van Belleghem S.M."/>
            <person name="Kostlbacher S."/>
            <person name="Vangestel C."/>
        </authorList>
    </citation>
    <scope>NUCLEOTIDE SEQUENCE [LARGE SCALE GENOMIC DNA]</scope>
    <source>
        <strain evidence="1">W744_W776</strain>
    </source>
</reference>
<accession>A0AAV6V1F4</accession>
<dbReference type="EMBL" id="JAFNEN010000184">
    <property type="protein sequence ID" value="KAG8190446.1"/>
    <property type="molecule type" value="Genomic_DNA"/>
</dbReference>
<protein>
    <recommendedName>
        <fullName evidence="3">Secreted protein</fullName>
    </recommendedName>
</protein>
<name>A0AAV6V1F4_9ARAC</name>
<proteinExistence type="predicted"/>
<evidence type="ECO:0000313" key="2">
    <source>
        <dbReference type="Proteomes" id="UP000827092"/>
    </source>
</evidence>
<keyword evidence="2" id="KW-1185">Reference proteome</keyword>
<dbReference type="AlphaFoldDB" id="A0AAV6V1F4"/>
<organism evidence="1 2">
    <name type="scientific">Oedothorax gibbosus</name>
    <dbReference type="NCBI Taxonomy" id="931172"/>
    <lineage>
        <taxon>Eukaryota</taxon>
        <taxon>Metazoa</taxon>
        <taxon>Ecdysozoa</taxon>
        <taxon>Arthropoda</taxon>
        <taxon>Chelicerata</taxon>
        <taxon>Arachnida</taxon>
        <taxon>Araneae</taxon>
        <taxon>Araneomorphae</taxon>
        <taxon>Entelegynae</taxon>
        <taxon>Araneoidea</taxon>
        <taxon>Linyphiidae</taxon>
        <taxon>Erigoninae</taxon>
        <taxon>Oedothorax</taxon>
    </lineage>
</organism>
<evidence type="ECO:0008006" key="3">
    <source>
        <dbReference type="Google" id="ProtNLM"/>
    </source>
</evidence>
<gene>
    <name evidence="1" type="ORF">JTE90_009283</name>
</gene>